<dbReference type="EMBL" id="JBHUEN010000046">
    <property type="protein sequence ID" value="MFD1883337.1"/>
    <property type="molecule type" value="Genomic_DNA"/>
</dbReference>
<dbReference type="SUPFAM" id="SSF55729">
    <property type="entry name" value="Acyl-CoA N-acyltransferases (Nat)"/>
    <property type="match status" value="1"/>
</dbReference>
<organism evidence="5 6">
    <name type="scientific">Paracoccus pacificus</name>
    <dbReference type="NCBI Taxonomy" id="1463598"/>
    <lineage>
        <taxon>Bacteria</taxon>
        <taxon>Pseudomonadati</taxon>
        <taxon>Pseudomonadota</taxon>
        <taxon>Alphaproteobacteria</taxon>
        <taxon>Rhodobacterales</taxon>
        <taxon>Paracoccaceae</taxon>
        <taxon>Paracoccus</taxon>
    </lineage>
</organism>
<sequence>MAERKPGLRRDIGVLSPKQLLSGYARGIFPMAASASDPRLLWFDPPRRGIMPLHQMRITRSLARRVRNCGWDVRLNHDFDATVAGCAERDETWINAPLSRLYRRLHEMGNAHSIELYEGDALVGGLFGVTLGGAFFGESMFSRRRDASKVAMVWLIHHLRKSGFRLFDTQYLTTHLASLGGREISRADYRVRLDFALTLPAVFGVRPLPPVQLVLQEMTQTS</sequence>
<dbReference type="PANTHER" id="PTHR30098">
    <property type="entry name" value="LEUCYL/PHENYLALANYL-TRNA--PROTEIN TRANSFERASE"/>
    <property type="match status" value="1"/>
</dbReference>
<accession>A0ABW4RB72</accession>
<comment type="similarity">
    <text evidence="4">Belongs to the L/F-transferase family.</text>
</comment>
<keyword evidence="3 4" id="KW-0012">Acyltransferase</keyword>
<protein>
    <recommendedName>
        <fullName evidence="4">Leucyl/phenylalanyl-tRNA--protein transferase</fullName>
        <ecNumber evidence="4">2.3.2.6</ecNumber>
    </recommendedName>
    <alternativeName>
        <fullName evidence="4">L/F-transferase</fullName>
    </alternativeName>
    <alternativeName>
        <fullName evidence="4">Leucyltransferase</fullName>
    </alternativeName>
    <alternativeName>
        <fullName evidence="4">Phenyalanyltransferase</fullName>
    </alternativeName>
</protein>
<dbReference type="InterPro" id="IPR042203">
    <property type="entry name" value="Leu/Phe-tRNA_Trfase_C"/>
</dbReference>
<dbReference type="Gene3D" id="3.40.630.70">
    <property type="entry name" value="Leucyl/phenylalanyl-tRNA-protein transferase, C-terminal domain"/>
    <property type="match status" value="1"/>
</dbReference>
<comment type="catalytic activity">
    <reaction evidence="4">
        <text>L-phenylalanyl-tRNA(Phe) + an N-terminal L-alpha-aminoacyl-[protein] = an N-terminal L-phenylalanyl-L-alpha-aminoacyl-[protein] + tRNA(Phe)</text>
        <dbReference type="Rhea" id="RHEA:43632"/>
        <dbReference type="Rhea" id="RHEA-COMP:9668"/>
        <dbReference type="Rhea" id="RHEA-COMP:9699"/>
        <dbReference type="Rhea" id="RHEA-COMP:10636"/>
        <dbReference type="Rhea" id="RHEA-COMP:10637"/>
        <dbReference type="ChEBI" id="CHEBI:78442"/>
        <dbReference type="ChEBI" id="CHEBI:78531"/>
        <dbReference type="ChEBI" id="CHEBI:78597"/>
        <dbReference type="ChEBI" id="CHEBI:83561"/>
        <dbReference type="EC" id="2.3.2.6"/>
    </reaction>
</comment>
<dbReference type="EC" id="2.3.2.6" evidence="4"/>
<keyword evidence="6" id="KW-1185">Reference proteome</keyword>
<comment type="function">
    <text evidence="4">Functions in the N-end rule pathway of protein degradation where it conjugates Leu, Phe and, less efficiently, Met from aminoacyl-tRNAs to the N-termini of proteins containing an N-terminal arginine or lysine.</text>
</comment>
<dbReference type="PANTHER" id="PTHR30098:SF2">
    <property type="entry name" value="LEUCYL_PHENYLALANYL-TRNA--PROTEIN TRANSFERASE"/>
    <property type="match status" value="1"/>
</dbReference>
<evidence type="ECO:0000313" key="5">
    <source>
        <dbReference type="EMBL" id="MFD1883337.1"/>
    </source>
</evidence>
<comment type="catalytic activity">
    <reaction evidence="4">
        <text>N-terminal L-arginyl-[protein] + L-leucyl-tRNA(Leu) = N-terminal L-leucyl-L-arginyl-[protein] + tRNA(Leu) + H(+)</text>
        <dbReference type="Rhea" id="RHEA:50416"/>
        <dbReference type="Rhea" id="RHEA-COMP:9613"/>
        <dbReference type="Rhea" id="RHEA-COMP:9622"/>
        <dbReference type="Rhea" id="RHEA-COMP:12672"/>
        <dbReference type="Rhea" id="RHEA-COMP:12673"/>
        <dbReference type="ChEBI" id="CHEBI:15378"/>
        <dbReference type="ChEBI" id="CHEBI:64719"/>
        <dbReference type="ChEBI" id="CHEBI:78442"/>
        <dbReference type="ChEBI" id="CHEBI:78494"/>
        <dbReference type="ChEBI" id="CHEBI:133044"/>
        <dbReference type="EC" id="2.3.2.6"/>
    </reaction>
</comment>
<evidence type="ECO:0000313" key="6">
    <source>
        <dbReference type="Proteomes" id="UP001597213"/>
    </source>
</evidence>
<evidence type="ECO:0000256" key="3">
    <source>
        <dbReference type="ARBA" id="ARBA00023315"/>
    </source>
</evidence>
<comment type="subcellular location">
    <subcellularLocation>
        <location evidence="4">Cytoplasm</location>
    </subcellularLocation>
</comment>
<name>A0ABW4RB72_9RHOB</name>
<dbReference type="GO" id="GO:0008914">
    <property type="term" value="F:leucyl-tRNA--protein transferase activity"/>
    <property type="evidence" value="ECO:0007669"/>
    <property type="project" value="UniProtKB-EC"/>
</dbReference>
<dbReference type="RefSeq" id="WP_379144629.1">
    <property type="nucleotide sequence ID" value="NZ_JBHUEN010000046.1"/>
</dbReference>
<reference evidence="6" key="1">
    <citation type="journal article" date="2019" name="Int. J. Syst. Evol. Microbiol.">
        <title>The Global Catalogue of Microorganisms (GCM) 10K type strain sequencing project: providing services to taxonomists for standard genome sequencing and annotation.</title>
        <authorList>
            <consortium name="The Broad Institute Genomics Platform"/>
            <consortium name="The Broad Institute Genome Sequencing Center for Infectious Disease"/>
            <person name="Wu L."/>
            <person name="Ma J."/>
        </authorList>
    </citation>
    <scope>NUCLEOTIDE SEQUENCE [LARGE SCALE GENOMIC DNA]</scope>
    <source>
        <strain evidence="6">CCUG 56029</strain>
    </source>
</reference>
<dbReference type="Gene3D" id="3.30.70.3550">
    <property type="entry name" value="Leucyl/phenylalanyl-tRNA-protein transferase, N-terminal domain"/>
    <property type="match status" value="1"/>
</dbReference>
<dbReference type="NCBIfam" id="TIGR00667">
    <property type="entry name" value="aat"/>
    <property type="match status" value="1"/>
</dbReference>
<keyword evidence="1 4" id="KW-0963">Cytoplasm</keyword>
<dbReference type="Pfam" id="PF03588">
    <property type="entry name" value="Leu_Phe_trans"/>
    <property type="match status" value="1"/>
</dbReference>
<dbReference type="HAMAP" id="MF_00688">
    <property type="entry name" value="Leu_Phe_trans"/>
    <property type="match status" value="1"/>
</dbReference>
<dbReference type="InterPro" id="IPR004616">
    <property type="entry name" value="Leu/Phe-tRNA_Trfase"/>
</dbReference>
<gene>
    <name evidence="4 5" type="primary">aat</name>
    <name evidence="5" type="ORF">ACFSCT_16600</name>
</gene>
<proteinExistence type="inferred from homology"/>
<dbReference type="InterPro" id="IPR016181">
    <property type="entry name" value="Acyl_CoA_acyltransferase"/>
</dbReference>
<evidence type="ECO:0000256" key="4">
    <source>
        <dbReference type="HAMAP-Rule" id="MF_00688"/>
    </source>
</evidence>
<comment type="caution">
    <text evidence="5">The sequence shown here is derived from an EMBL/GenBank/DDBJ whole genome shotgun (WGS) entry which is preliminary data.</text>
</comment>
<dbReference type="Proteomes" id="UP001597213">
    <property type="component" value="Unassembled WGS sequence"/>
</dbReference>
<comment type="catalytic activity">
    <reaction evidence="4">
        <text>N-terminal L-lysyl-[protein] + L-leucyl-tRNA(Leu) = N-terminal L-leucyl-L-lysyl-[protein] + tRNA(Leu) + H(+)</text>
        <dbReference type="Rhea" id="RHEA:12340"/>
        <dbReference type="Rhea" id="RHEA-COMP:9613"/>
        <dbReference type="Rhea" id="RHEA-COMP:9622"/>
        <dbReference type="Rhea" id="RHEA-COMP:12670"/>
        <dbReference type="Rhea" id="RHEA-COMP:12671"/>
        <dbReference type="ChEBI" id="CHEBI:15378"/>
        <dbReference type="ChEBI" id="CHEBI:65249"/>
        <dbReference type="ChEBI" id="CHEBI:78442"/>
        <dbReference type="ChEBI" id="CHEBI:78494"/>
        <dbReference type="ChEBI" id="CHEBI:133043"/>
        <dbReference type="EC" id="2.3.2.6"/>
    </reaction>
</comment>
<keyword evidence="2 4" id="KW-0808">Transferase</keyword>
<evidence type="ECO:0000256" key="1">
    <source>
        <dbReference type="ARBA" id="ARBA00022490"/>
    </source>
</evidence>
<evidence type="ECO:0000256" key="2">
    <source>
        <dbReference type="ARBA" id="ARBA00022679"/>
    </source>
</evidence>
<dbReference type="InterPro" id="IPR042221">
    <property type="entry name" value="Leu/Phe-tRNA_Trfase_N"/>
</dbReference>